<gene>
    <name evidence="4" type="ORF">BU26DRAFT_499168</name>
</gene>
<keyword evidence="5" id="KW-1185">Reference proteome</keyword>
<evidence type="ECO:0000256" key="3">
    <source>
        <dbReference type="SAM" id="SignalP"/>
    </source>
</evidence>
<dbReference type="RefSeq" id="XP_033691518.1">
    <property type="nucleotide sequence ID" value="XM_033826387.1"/>
</dbReference>
<feature type="signal peptide" evidence="3">
    <location>
        <begin position="1"/>
        <end position="19"/>
    </location>
</feature>
<keyword evidence="2" id="KW-0472">Membrane</keyword>
<sequence length="421" mass="47520">MRPSGEAFAFLSFLCTVSAFTELSLDCAGRKGQEDAACQQPPEPIATVVPGSFYVARLPCGPNFCTTKTLTGEGPNQTVTYAAQDFDLFFNISLSSDNRTLFLNDVPIYPSIRMSPRPPDLVAGQVPRNFTRADLDDTIACTREHCQTGSLPCRCLSPQISSVALDFDYYSHWLESHPETQTQKWEITFDAIGGEDLAFFRDERQYMLRIILDGKEIKAENFAGEKDRQAASSLFDVPKEEGKVYAYGIASVEFAERTHIFTIPGRPLGPWTKFRHFFGLDVVEEDGHVIFIHEEWGWYGKKGSLPNALGKIINDWPWALIFIIFGSIIGGILALIAAWKLFFLVKRQRELARWDGMDVVWERMRRQPSDEEEEGLLRAGYRDEPDETRPPPYTDEVDTNKPLPSKPLPEKPLPAPPLIDT</sequence>
<evidence type="ECO:0000256" key="2">
    <source>
        <dbReference type="SAM" id="Phobius"/>
    </source>
</evidence>
<dbReference type="Proteomes" id="UP000800094">
    <property type="component" value="Unassembled WGS sequence"/>
</dbReference>
<proteinExistence type="predicted"/>
<reference evidence="4" key="1">
    <citation type="journal article" date="2020" name="Stud. Mycol.">
        <title>101 Dothideomycetes genomes: a test case for predicting lifestyles and emergence of pathogens.</title>
        <authorList>
            <person name="Haridas S."/>
            <person name="Albert R."/>
            <person name="Binder M."/>
            <person name="Bloem J."/>
            <person name="Labutti K."/>
            <person name="Salamov A."/>
            <person name="Andreopoulos B."/>
            <person name="Baker S."/>
            <person name="Barry K."/>
            <person name="Bills G."/>
            <person name="Bluhm B."/>
            <person name="Cannon C."/>
            <person name="Castanera R."/>
            <person name="Culley D."/>
            <person name="Daum C."/>
            <person name="Ezra D."/>
            <person name="Gonzalez J."/>
            <person name="Henrissat B."/>
            <person name="Kuo A."/>
            <person name="Liang C."/>
            <person name="Lipzen A."/>
            <person name="Lutzoni F."/>
            <person name="Magnuson J."/>
            <person name="Mondo S."/>
            <person name="Nolan M."/>
            <person name="Ohm R."/>
            <person name="Pangilinan J."/>
            <person name="Park H.-J."/>
            <person name="Ramirez L."/>
            <person name="Alfaro M."/>
            <person name="Sun H."/>
            <person name="Tritt A."/>
            <person name="Yoshinaga Y."/>
            <person name="Zwiers L.-H."/>
            <person name="Turgeon B."/>
            <person name="Goodwin S."/>
            <person name="Spatafora J."/>
            <person name="Crous P."/>
            <person name="Grigoriev I."/>
        </authorList>
    </citation>
    <scope>NUCLEOTIDE SEQUENCE</scope>
    <source>
        <strain evidence="4">CBS 122368</strain>
    </source>
</reference>
<feature type="transmembrane region" description="Helical" evidence="2">
    <location>
        <begin position="316"/>
        <end position="343"/>
    </location>
</feature>
<name>A0A6A6J165_9PLEO</name>
<dbReference type="EMBL" id="ML987189">
    <property type="protein sequence ID" value="KAF2256514.1"/>
    <property type="molecule type" value="Genomic_DNA"/>
</dbReference>
<evidence type="ECO:0000313" key="5">
    <source>
        <dbReference type="Proteomes" id="UP000800094"/>
    </source>
</evidence>
<keyword evidence="2" id="KW-1133">Transmembrane helix</keyword>
<dbReference type="GeneID" id="54579717"/>
<feature type="chain" id="PRO_5025593342" evidence="3">
    <location>
        <begin position="20"/>
        <end position="421"/>
    </location>
</feature>
<evidence type="ECO:0000256" key="1">
    <source>
        <dbReference type="SAM" id="MobiDB-lite"/>
    </source>
</evidence>
<evidence type="ECO:0000313" key="4">
    <source>
        <dbReference type="EMBL" id="KAF2256514.1"/>
    </source>
</evidence>
<dbReference type="OrthoDB" id="3917128at2759"/>
<feature type="compositionally biased region" description="Pro residues" evidence="1">
    <location>
        <begin position="404"/>
        <end position="421"/>
    </location>
</feature>
<feature type="compositionally biased region" description="Basic and acidic residues" evidence="1">
    <location>
        <begin position="380"/>
        <end position="389"/>
    </location>
</feature>
<keyword evidence="3" id="KW-0732">Signal</keyword>
<organism evidence="4 5">
    <name type="scientific">Trematosphaeria pertusa</name>
    <dbReference type="NCBI Taxonomy" id="390896"/>
    <lineage>
        <taxon>Eukaryota</taxon>
        <taxon>Fungi</taxon>
        <taxon>Dikarya</taxon>
        <taxon>Ascomycota</taxon>
        <taxon>Pezizomycotina</taxon>
        <taxon>Dothideomycetes</taxon>
        <taxon>Pleosporomycetidae</taxon>
        <taxon>Pleosporales</taxon>
        <taxon>Massarineae</taxon>
        <taxon>Trematosphaeriaceae</taxon>
        <taxon>Trematosphaeria</taxon>
    </lineage>
</organism>
<feature type="region of interest" description="Disordered" evidence="1">
    <location>
        <begin position="369"/>
        <end position="421"/>
    </location>
</feature>
<keyword evidence="2" id="KW-0812">Transmembrane</keyword>
<dbReference type="AlphaFoldDB" id="A0A6A6J165"/>
<accession>A0A6A6J165</accession>
<protein>
    <submittedName>
        <fullName evidence="4">Uncharacterized protein</fullName>
    </submittedName>
</protein>